<dbReference type="GO" id="GO:1902600">
    <property type="term" value="P:proton transmembrane transport"/>
    <property type="evidence" value="ECO:0007669"/>
    <property type="project" value="InterPro"/>
</dbReference>
<dbReference type="Gene3D" id="1.20.1530.20">
    <property type="match status" value="1"/>
</dbReference>
<evidence type="ECO:0000256" key="1">
    <source>
        <dbReference type="ARBA" id="ARBA00004141"/>
    </source>
</evidence>
<dbReference type="GO" id="GO:0016020">
    <property type="term" value="C:membrane"/>
    <property type="evidence" value="ECO:0007669"/>
    <property type="project" value="UniProtKB-SubCell"/>
</dbReference>
<keyword evidence="6 7" id="KW-0472">Membrane</keyword>
<dbReference type="OrthoDB" id="9793589at2"/>
<protein>
    <submittedName>
        <fullName evidence="9">Inner membrane protein YbaL</fullName>
    </submittedName>
</protein>
<evidence type="ECO:0000256" key="7">
    <source>
        <dbReference type="SAM" id="Phobius"/>
    </source>
</evidence>
<evidence type="ECO:0000256" key="4">
    <source>
        <dbReference type="ARBA" id="ARBA00022692"/>
    </source>
</evidence>
<feature type="transmembrane region" description="Helical" evidence="7">
    <location>
        <begin position="116"/>
        <end position="136"/>
    </location>
</feature>
<evidence type="ECO:0000256" key="3">
    <source>
        <dbReference type="ARBA" id="ARBA00022448"/>
    </source>
</evidence>
<dbReference type="Pfam" id="PF02254">
    <property type="entry name" value="TrkA_N"/>
    <property type="match status" value="1"/>
</dbReference>
<feature type="transmembrane region" description="Helical" evidence="7">
    <location>
        <begin position="148"/>
        <end position="170"/>
    </location>
</feature>
<dbReference type="KEGG" id="ahel:Q31a_06780"/>
<accession>A0A518G1D3</accession>
<dbReference type="Pfam" id="PF00999">
    <property type="entry name" value="Na_H_Exchanger"/>
    <property type="match status" value="1"/>
</dbReference>
<gene>
    <name evidence="9" type="primary">ybaL</name>
    <name evidence="9" type="ORF">Q31a_06780</name>
</gene>
<dbReference type="Proteomes" id="UP000318017">
    <property type="component" value="Chromosome"/>
</dbReference>
<keyword evidence="10" id="KW-1185">Reference proteome</keyword>
<dbReference type="PANTHER" id="PTHR42751">
    <property type="entry name" value="SODIUM/HYDROGEN EXCHANGER FAMILY/TRKA DOMAIN PROTEIN"/>
    <property type="match status" value="1"/>
</dbReference>
<keyword evidence="5 7" id="KW-1133">Transmembrane helix</keyword>
<feature type="transmembrane region" description="Helical" evidence="7">
    <location>
        <begin position="87"/>
        <end position="110"/>
    </location>
</feature>
<dbReference type="GO" id="GO:0006813">
    <property type="term" value="P:potassium ion transport"/>
    <property type="evidence" value="ECO:0007669"/>
    <property type="project" value="InterPro"/>
</dbReference>
<feature type="transmembrane region" description="Helical" evidence="7">
    <location>
        <begin position="297"/>
        <end position="318"/>
    </location>
</feature>
<proteinExistence type="inferred from homology"/>
<evidence type="ECO:0000313" key="9">
    <source>
        <dbReference type="EMBL" id="QDV22393.1"/>
    </source>
</evidence>
<dbReference type="InterPro" id="IPR006153">
    <property type="entry name" value="Cation/H_exchanger_TM"/>
</dbReference>
<dbReference type="RefSeq" id="WP_145073891.1">
    <property type="nucleotide sequence ID" value="NZ_CP036298.1"/>
</dbReference>
<evidence type="ECO:0000256" key="5">
    <source>
        <dbReference type="ARBA" id="ARBA00022989"/>
    </source>
</evidence>
<dbReference type="AlphaFoldDB" id="A0A518G1D3"/>
<evidence type="ECO:0000313" key="10">
    <source>
        <dbReference type="Proteomes" id="UP000318017"/>
    </source>
</evidence>
<dbReference type="EMBL" id="CP036298">
    <property type="protein sequence ID" value="QDV22393.1"/>
    <property type="molecule type" value="Genomic_DNA"/>
</dbReference>
<dbReference type="PROSITE" id="PS51201">
    <property type="entry name" value="RCK_N"/>
    <property type="match status" value="1"/>
</dbReference>
<comment type="similarity">
    <text evidence="2">Belongs to the monovalent cation:proton antiporter 2 (CPA2) transporter (TC 2.A.37) family.</text>
</comment>
<feature type="transmembrane region" description="Helical" evidence="7">
    <location>
        <begin position="56"/>
        <end position="75"/>
    </location>
</feature>
<dbReference type="GO" id="GO:0015297">
    <property type="term" value="F:antiporter activity"/>
    <property type="evidence" value="ECO:0007669"/>
    <property type="project" value="InterPro"/>
</dbReference>
<dbReference type="SUPFAM" id="SSF51735">
    <property type="entry name" value="NAD(P)-binding Rossmann-fold domains"/>
    <property type="match status" value="1"/>
</dbReference>
<sequence length="536" mass="56883">MAPTLIRELLIILAAGLIAGLVCRWIKVSVLIGYLVVGTLLGDGCLGWVVDANHQLEAFAETGVFLLLFSIGLEFSLDDLRTLGRKLLIGGTVQMLMVAVPVACLLLQLGLSWRPAWLLASATAFSSTVLVFKALSECGQASQPHGRRAIGILLFQDAALVPLLLIVPLLTGESDSVTVGSYLALAGISSLFVLAVIGLRYALAMWIIPLFAGYRSPELVILFTLVVLGSVTLAAYTVGLPAAVGAFAAGLSFNGNRWTKQIDALVFPFRETFAAVFFVGLGLIFDPRLLISEPVLILGFLTGLILIKGLAATVALRLTSLNLQSSFGMGIGLAHVGEFAFILASQGVDAGLLSAMNYQRMVAISVGSLILTPLLLKQGLRWTYSTQDRNSGPPRTMEAATRKSQATIIGAGPIGRQVASQLELTGLDVCLVDLSSINLHPFAQEGFRTVVGDATEQSVLELAKIGTAAIIVVSVPNDDIANQIVRIARKSNALATILVRCRFQSNTQKLRSAGADSVVSEEAEASQALLRILIKH</sequence>
<dbReference type="InterPro" id="IPR038770">
    <property type="entry name" value="Na+/solute_symporter_sf"/>
</dbReference>
<dbReference type="PANTHER" id="PTHR42751:SF6">
    <property type="entry name" value="CONSERVED INTEGRAL MEMBRANE TRANSPORT PROTEIN-RELATED"/>
    <property type="match status" value="1"/>
</dbReference>
<evidence type="ECO:0000259" key="8">
    <source>
        <dbReference type="PROSITE" id="PS51201"/>
    </source>
</evidence>
<feature type="transmembrane region" description="Helical" evidence="7">
    <location>
        <begin position="358"/>
        <end position="376"/>
    </location>
</feature>
<dbReference type="InterPro" id="IPR003148">
    <property type="entry name" value="RCK_N"/>
</dbReference>
<feature type="transmembrane region" description="Helical" evidence="7">
    <location>
        <begin position="182"/>
        <end position="208"/>
    </location>
</feature>
<feature type="transmembrane region" description="Helical" evidence="7">
    <location>
        <begin position="265"/>
        <end position="285"/>
    </location>
</feature>
<evidence type="ECO:0000256" key="6">
    <source>
        <dbReference type="ARBA" id="ARBA00023136"/>
    </source>
</evidence>
<name>A0A518G1D3_9BACT</name>
<feature type="transmembrane region" description="Helical" evidence="7">
    <location>
        <begin position="6"/>
        <end position="23"/>
    </location>
</feature>
<reference evidence="9 10" key="1">
    <citation type="submission" date="2019-02" db="EMBL/GenBank/DDBJ databases">
        <title>Deep-cultivation of Planctomycetes and their phenomic and genomic characterization uncovers novel biology.</title>
        <authorList>
            <person name="Wiegand S."/>
            <person name="Jogler M."/>
            <person name="Boedeker C."/>
            <person name="Pinto D."/>
            <person name="Vollmers J."/>
            <person name="Rivas-Marin E."/>
            <person name="Kohn T."/>
            <person name="Peeters S.H."/>
            <person name="Heuer A."/>
            <person name="Rast P."/>
            <person name="Oberbeckmann S."/>
            <person name="Bunk B."/>
            <person name="Jeske O."/>
            <person name="Meyerdierks A."/>
            <person name="Storesund J.E."/>
            <person name="Kallscheuer N."/>
            <person name="Luecker S."/>
            <person name="Lage O.M."/>
            <person name="Pohl T."/>
            <person name="Merkel B.J."/>
            <person name="Hornburger P."/>
            <person name="Mueller R.-W."/>
            <person name="Bruemmer F."/>
            <person name="Labrenz M."/>
            <person name="Spormann A.M."/>
            <person name="Op den Camp H."/>
            <person name="Overmann J."/>
            <person name="Amann R."/>
            <person name="Jetten M.S.M."/>
            <person name="Mascher T."/>
            <person name="Medema M.H."/>
            <person name="Devos D.P."/>
            <person name="Kaster A.-K."/>
            <person name="Ovreas L."/>
            <person name="Rohde M."/>
            <person name="Galperin M.Y."/>
            <person name="Jogler C."/>
        </authorList>
    </citation>
    <scope>NUCLEOTIDE SEQUENCE [LARGE SCALE GENOMIC DNA]</scope>
    <source>
        <strain evidence="9 10">Q31a</strain>
    </source>
</reference>
<keyword evidence="3" id="KW-0813">Transport</keyword>
<keyword evidence="4 7" id="KW-0812">Transmembrane</keyword>
<feature type="transmembrane region" description="Helical" evidence="7">
    <location>
        <begin position="220"/>
        <end position="253"/>
    </location>
</feature>
<comment type="subcellular location">
    <subcellularLocation>
        <location evidence="1">Membrane</location>
        <topology evidence="1">Multi-pass membrane protein</topology>
    </subcellularLocation>
</comment>
<feature type="transmembrane region" description="Helical" evidence="7">
    <location>
        <begin position="30"/>
        <end position="50"/>
    </location>
</feature>
<evidence type="ECO:0000256" key="2">
    <source>
        <dbReference type="ARBA" id="ARBA00005551"/>
    </source>
</evidence>
<dbReference type="InterPro" id="IPR036291">
    <property type="entry name" value="NAD(P)-bd_dom_sf"/>
</dbReference>
<organism evidence="9 10">
    <name type="scientific">Aureliella helgolandensis</name>
    <dbReference type="NCBI Taxonomy" id="2527968"/>
    <lineage>
        <taxon>Bacteria</taxon>
        <taxon>Pseudomonadati</taxon>
        <taxon>Planctomycetota</taxon>
        <taxon>Planctomycetia</taxon>
        <taxon>Pirellulales</taxon>
        <taxon>Pirellulaceae</taxon>
        <taxon>Aureliella</taxon>
    </lineage>
</organism>
<dbReference type="Gene3D" id="3.40.50.720">
    <property type="entry name" value="NAD(P)-binding Rossmann-like Domain"/>
    <property type="match status" value="1"/>
</dbReference>
<feature type="domain" description="RCK N-terminal" evidence="8">
    <location>
        <begin position="403"/>
        <end position="520"/>
    </location>
</feature>